<dbReference type="STRING" id="1842532.A7E78_00285"/>
<keyword evidence="4" id="KW-1185">Reference proteome</keyword>
<dbReference type="PANTHER" id="PTHR35894:SF1">
    <property type="entry name" value="PHOSPHORIBULOKINASE _ URIDINE KINASE FAMILY"/>
    <property type="match status" value="1"/>
</dbReference>
<feature type="coiled-coil region" evidence="1">
    <location>
        <begin position="325"/>
        <end position="352"/>
    </location>
</feature>
<dbReference type="Pfam" id="PF13401">
    <property type="entry name" value="AAA_22"/>
    <property type="match status" value="1"/>
</dbReference>
<dbReference type="Gene3D" id="3.40.50.300">
    <property type="entry name" value="P-loop containing nucleotide triphosphate hydrolases"/>
    <property type="match status" value="1"/>
</dbReference>
<sequence length="359" mass="40464">MYESFFGLKDKPFSLVPDPRFLFLSATHKKALRYLQYGLQEGAGFILLTGEVGSGKTTILKDFVSRLAGDTALAMVFNTSLDGEQLLAAINEEFGLDIQGRDKMALHRDLNDFLIQQYADSIRPILIIDEAQNLSAESLEEIRLLSNLETGGTKLLQIILVGQPELQEILDQHRLRQLRQRIAVSCHLSTLSLAEVEEYIFYRLEKAGNRGALSFEADCMEVIHRYSGGIPRLVNRICDFLLLAAFGEETFYLTLDLVTEVASEAGDATALEGGHPRTQDLPDEGAETRLEQLESDFARMLSGDLEKERIFEKLTLFENVLKKMIKKQQLQFDALEESIDKLSSRLEEVEKKRGISLVK</sequence>
<dbReference type="InterPro" id="IPR003593">
    <property type="entry name" value="AAA+_ATPase"/>
</dbReference>
<dbReference type="InterPro" id="IPR049945">
    <property type="entry name" value="AAA_22"/>
</dbReference>
<dbReference type="InterPro" id="IPR017466">
    <property type="entry name" value="XrtA-assoc_ATPase-like"/>
</dbReference>
<protein>
    <recommendedName>
        <fullName evidence="2">AAA+ ATPase domain-containing protein</fullName>
    </recommendedName>
</protein>
<dbReference type="AlphaFoldDB" id="A0A1L3GKG1"/>
<name>A0A1L3GKG1_9BACT</name>
<proteinExistence type="predicted"/>
<dbReference type="SMART" id="SM00382">
    <property type="entry name" value="AAA"/>
    <property type="match status" value="1"/>
</dbReference>
<dbReference type="PANTHER" id="PTHR35894">
    <property type="entry name" value="GENERAL SECRETION PATHWAY PROTEIN A-RELATED"/>
    <property type="match status" value="1"/>
</dbReference>
<dbReference type="InterPro" id="IPR027417">
    <property type="entry name" value="P-loop_NTPase"/>
</dbReference>
<dbReference type="CDD" id="cd00009">
    <property type="entry name" value="AAA"/>
    <property type="match status" value="1"/>
</dbReference>
<evidence type="ECO:0000313" key="4">
    <source>
        <dbReference type="Proteomes" id="UP000182517"/>
    </source>
</evidence>
<dbReference type="SUPFAM" id="SSF52540">
    <property type="entry name" value="P-loop containing nucleoside triphosphate hydrolases"/>
    <property type="match status" value="1"/>
</dbReference>
<dbReference type="NCBIfam" id="TIGR03015">
    <property type="entry name" value="pepcterm_ATPase"/>
    <property type="match status" value="1"/>
</dbReference>
<dbReference type="InterPro" id="IPR052026">
    <property type="entry name" value="ExeA_AAA_ATPase_DNA-bind"/>
</dbReference>
<accession>A0A1L3GKG1</accession>
<gene>
    <name evidence="3" type="ORF">A7E78_00285</name>
</gene>
<dbReference type="RefSeq" id="WP_072282397.1">
    <property type="nucleotide sequence ID" value="NZ_CP015519.1"/>
</dbReference>
<feature type="domain" description="AAA+ ATPase" evidence="2">
    <location>
        <begin position="42"/>
        <end position="185"/>
    </location>
</feature>
<evidence type="ECO:0000259" key="2">
    <source>
        <dbReference type="SMART" id="SM00382"/>
    </source>
</evidence>
<dbReference type="EMBL" id="CP015519">
    <property type="protein sequence ID" value="APG26437.1"/>
    <property type="molecule type" value="Genomic_DNA"/>
</dbReference>
<dbReference type="Proteomes" id="UP000182517">
    <property type="component" value="Chromosome"/>
</dbReference>
<dbReference type="KEGG" id="pef:A7E78_00285"/>
<organism evidence="3 4">
    <name type="scientific">Syntrophotalea acetylenivorans</name>
    <dbReference type="NCBI Taxonomy" id="1842532"/>
    <lineage>
        <taxon>Bacteria</taxon>
        <taxon>Pseudomonadati</taxon>
        <taxon>Thermodesulfobacteriota</taxon>
        <taxon>Desulfuromonadia</taxon>
        <taxon>Desulfuromonadales</taxon>
        <taxon>Syntrophotaleaceae</taxon>
        <taxon>Syntrophotalea</taxon>
    </lineage>
</organism>
<reference evidence="3 4" key="1">
    <citation type="journal article" date="2017" name="Genome Announc.">
        <title>Complete Genome Sequences of Two Acetylene-Fermenting Pelobacter acetylenicus Strains.</title>
        <authorList>
            <person name="Sutton J.M."/>
            <person name="Baesman S.M."/>
            <person name="Fierst J.L."/>
            <person name="Poret-Peterson A.T."/>
            <person name="Oremland R.S."/>
            <person name="Dunlap D.S."/>
            <person name="Akob D.M."/>
        </authorList>
    </citation>
    <scope>NUCLEOTIDE SEQUENCE [LARGE SCALE GENOMIC DNA]</scope>
    <source>
        <strain evidence="3 4">SFB93</strain>
    </source>
</reference>
<keyword evidence="1" id="KW-0175">Coiled coil</keyword>
<evidence type="ECO:0000256" key="1">
    <source>
        <dbReference type="SAM" id="Coils"/>
    </source>
</evidence>
<evidence type="ECO:0000313" key="3">
    <source>
        <dbReference type="EMBL" id="APG26437.1"/>
    </source>
</evidence>
<dbReference type="OrthoDB" id="9779230at2"/>
<dbReference type="GO" id="GO:0016887">
    <property type="term" value="F:ATP hydrolysis activity"/>
    <property type="evidence" value="ECO:0007669"/>
    <property type="project" value="InterPro"/>
</dbReference>